<dbReference type="AlphaFoldDB" id="A0A4Z2EHU5"/>
<protein>
    <submittedName>
        <fullName evidence="1">Uncharacterized protein</fullName>
    </submittedName>
</protein>
<keyword evidence="2" id="KW-1185">Reference proteome</keyword>
<evidence type="ECO:0000313" key="1">
    <source>
        <dbReference type="EMBL" id="TNN28150.1"/>
    </source>
</evidence>
<sequence>MPREGGAELESEVKEHLGKPTIVFVKHRVPLGGLMTPSGGVVYSRVQHDVIPRCGYRYNMMNSMTGRRQAVEGQVEGG</sequence>
<reference evidence="1 2" key="1">
    <citation type="submission" date="2019-03" db="EMBL/GenBank/DDBJ databases">
        <title>First draft genome of Liparis tanakae, snailfish: a comprehensive survey of snailfish specific genes.</title>
        <authorList>
            <person name="Kim W."/>
            <person name="Song I."/>
            <person name="Jeong J.-H."/>
            <person name="Kim D."/>
            <person name="Kim S."/>
            <person name="Ryu S."/>
            <person name="Song J.Y."/>
            <person name="Lee S.K."/>
        </authorList>
    </citation>
    <scope>NUCLEOTIDE SEQUENCE [LARGE SCALE GENOMIC DNA]</scope>
    <source>
        <tissue evidence="1">Muscle</tissue>
    </source>
</reference>
<evidence type="ECO:0000313" key="2">
    <source>
        <dbReference type="Proteomes" id="UP000314294"/>
    </source>
</evidence>
<gene>
    <name evidence="1" type="ORF">EYF80_061702</name>
</gene>
<name>A0A4Z2EHU5_9TELE</name>
<dbReference type="Proteomes" id="UP000314294">
    <property type="component" value="Unassembled WGS sequence"/>
</dbReference>
<proteinExistence type="predicted"/>
<organism evidence="1 2">
    <name type="scientific">Liparis tanakae</name>
    <name type="common">Tanaka's snailfish</name>
    <dbReference type="NCBI Taxonomy" id="230148"/>
    <lineage>
        <taxon>Eukaryota</taxon>
        <taxon>Metazoa</taxon>
        <taxon>Chordata</taxon>
        <taxon>Craniata</taxon>
        <taxon>Vertebrata</taxon>
        <taxon>Euteleostomi</taxon>
        <taxon>Actinopterygii</taxon>
        <taxon>Neopterygii</taxon>
        <taxon>Teleostei</taxon>
        <taxon>Neoteleostei</taxon>
        <taxon>Acanthomorphata</taxon>
        <taxon>Eupercaria</taxon>
        <taxon>Perciformes</taxon>
        <taxon>Cottioidei</taxon>
        <taxon>Cottales</taxon>
        <taxon>Liparidae</taxon>
        <taxon>Liparis</taxon>
    </lineage>
</organism>
<accession>A0A4Z2EHU5</accession>
<dbReference type="EMBL" id="SRLO01007237">
    <property type="protein sequence ID" value="TNN28150.1"/>
    <property type="molecule type" value="Genomic_DNA"/>
</dbReference>
<comment type="caution">
    <text evidence="1">The sequence shown here is derived from an EMBL/GenBank/DDBJ whole genome shotgun (WGS) entry which is preliminary data.</text>
</comment>